<dbReference type="Gene3D" id="2.30.42.10">
    <property type="match status" value="4"/>
</dbReference>
<feature type="domain" description="PDZ" evidence="5">
    <location>
        <begin position="583"/>
        <end position="665"/>
    </location>
</feature>
<feature type="compositionally biased region" description="Polar residues" evidence="4">
    <location>
        <begin position="424"/>
        <end position="433"/>
    </location>
</feature>
<dbReference type="PANTHER" id="PTHR46227">
    <property type="entry name" value="GLUTAMATE RECEPTOR-INTERACTING PROTEIN GRIP"/>
    <property type="match status" value="1"/>
</dbReference>
<evidence type="ECO:0000256" key="2">
    <source>
        <dbReference type="ARBA" id="ARBA00022490"/>
    </source>
</evidence>
<dbReference type="AlphaFoldDB" id="A0A665SZE0"/>
<evidence type="ECO:0000259" key="5">
    <source>
        <dbReference type="PROSITE" id="PS50106"/>
    </source>
</evidence>
<dbReference type="CDD" id="cd06682">
    <property type="entry name" value="PDZ5_GRIP1-2-like"/>
    <property type="match status" value="1"/>
</dbReference>
<evidence type="ECO:0000256" key="1">
    <source>
        <dbReference type="ARBA" id="ARBA00004496"/>
    </source>
</evidence>
<evidence type="ECO:0000313" key="6">
    <source>
        <dbReference type="Ensembl" id="ENSENLP00000002905.1"/>
    </source>
</evidence>
<dbReference type="InterPro" id="IPR036034">
    <property type="entry name" value="PDZ_sf"/>
</dbReference>
<dbReference type="PROSITE" id="PS50106">
    <property type="entry name" value="PDZ"/>
    <property type="match status" value="4"/>
</dbReference>
<reference evidence="6" key="2">
    <citation type="submission" date="2025-08" db="UniProtKB">
        <authorList>
            <consortium name="Ensembl"/>
        </authorList>
    </citation>
    <scope>IDENTIFICATION</scope>
</reference>
<sequence length="684" mass="74476">MSIWTKLSEECFQHLAESMPRRIEAVLKAKGGPTHRASPVCLCSVSLASSSVGPGGQVVHVETSEVILTGDPLNGFGVQLQGGIFATETLSAPPLIRFIEPDSSAERCGLLQVGDRLLSINGIPTEDGTLEEANQLLRDAALTNKVTLEIEFDVAESVVPSSGTFHVKLPKKRGVELGLTISASKKSGEPLIISDIKKGSMAHRTGTLEPGDKLLAIDNIRLENCSKEDAEQILQQSEELVKLKIRKDEDNSDEQETSGSIIYTVELKRYGGPLGITISGTEEPFDPITISGLTRRGLAERTGAIHVGDRILAINSVSLKGKPLSEAIHLLQMAGETVTLKIKKQTLKDQDTTENELSDPEEDDLTDSQQTNKLSELYSTTIPSVDSAMESWDGSGLDAGYSSQGTYSNQAAGIALHPHEWRSTKQQRSNTSPPGRRKNYPFTDGGFSEDDWDKPAGFIGQQPDGILLDPDDSFWCQALEDLETCGQSELLREIEVVEVFVYLLVQASIMTGTAISLGVDGVNKTPAESILNHSRMSPLRRNSLLHQGGMSTEDTGLRRQFGLSQQTCAVQTSWSLCLCVLLQVTVIKDPESDDFGFSVSDGFLEKGVYVNMIRPDGPADRAGLKPYDRILQVNHVRTRDFDCCLAVPLITEAGDRLELVVSRNPLANEEPEDNNNTLDHPLDL</sequence>
<keyword evidence="3" id="KW-0677">Repeat</keyword>
<dbReference type="GO" id="GO:0005737">
    <property type="term" value="C:cytoplasm"/>
    <property type="evidence" value="ECO:0007669"/>
    <property type="project" value="UniProtKB-SubCell"/>
</dbReference>
<dbReference type="FunFam" id="2.30.42.10:FF:000034">
    <property type="entry name" value="Glutamate receptor interacting protein 1"/>
    <property type="match status" value="1"/>
</dbReference>
<proteinExistence type="predicted"/>
<evidence type="ECO:0000256" key="3">
    <source>
        <dbReference type="ARBA" id="ARBA00022737"/>
    </source>
</evidence>
<dbReference type="CDD" id="cd06686">
    <property type="entry name" value="PDZ4_GRIP1-2-like"/>
    <property type="match status" value="1"/>
</dbReference>
<dbReference type="InterPro" id="IPR041489">
    <property type="entry name" value="PDZ_6"/>
</dbReference>
<feature type="compositionally biased region" description="Acidic residues" evidence="4">
    <location>
        <begin position="352"/>
        <end position="366"/>
    </location>
</feature>
<feature type="region of interest" description="Disordered" evidence="4">
    <location>
        <begin position="347"/>
        <end position="372"/>
    </location>
</feature>
<feature type="domain" description="PDZ" evidence="5">
    <location>
        <begin position="65"/>
        <end position="140"/>
    </location>
</feature>
<gene>
    <name evidence="6" type="primary">grip2b</name>
</gene>
<dbReference type="CDD" id="cd06685">
    <property type="entry name" value="PDZ7_GRIP1-2-like"/>
    <property type="match status" value="1"/>
</dbReference>
<name>A0A665SZE0_ECHNA</name>
<feature type="region of interest" description="Disordered" evidence="4">
    <location>
        <begin position="664"/>
        <end position="684"/>
    </location>
</feature>
<dbReference type="PANTHER" id="PTHR46227:SF4">
    <property type="entry name" value="GLUTAMATE RECEPTOR-INTERACTING PROTEIN 2"/>
    <property type="match status" value="1"/>
</dbReference>
<keyword evidence="7" id="KW-1185">Reference proteome</keyword>
<dbReference type="FunFam" id="2.30.42.10:FF:000035">
    <property type="entry name" value="Glutamate receptor interacting protein 1"/>
    <property type="match status" value="1"/>
</dbReference>
<dbReference type="Proteomes" id="UP000472264">
    <property type="component" value="Chromosome 5"/>
</dbReference>
<comment type="subcellular location">
    <subcellularLocation>
        <location evidence="1">Cytoplasm</location>
    </subcellularLocation>
</comment>
<keyword evidence="2" id="KW-0963">Cytoplasm</keyword>
<dbReference type="Ensembl" id="ENSENLT00000003087.1">
    <property type="protein sequence ID" value="ENSENLP00000002905.1"/>
    <property type="gene ID" value="ENSENLG00000001309.1"/>
</dbReference>
<dbReference type="SUPFAM" id="SSF50156">
    <property type="entry name" value="PDZ domain-like"/>
    <property type="match status" value="4"/>
</dbReference>
<protein>
    <submittedName>
        <fullName evidence="6">Glutamate receptor interacting protein 2b</fullName>
    </submittedName>
</protein>
<reference evidence="6" key="3">
    <citation type="submission" date="2025-09" db="UniProtKB">
        <authorList>
            <consortium name="Ensembl"/>
        </authorList>
    </citation>
    <scope>IDENTIFICATION</scope>
</reference>
<dbReference type="SMART" id="SM00228">
    <property type="entry name" value="PDZ"/>
    <property type="match status" value="4"/>
</dbReference>
<feature type="domain" description="PDZ" evidence="5">
    <location>
        <begin position="264"/>
        <end position="346"/>
    </location>
</feature>
<dbReference type="InterPro" id="IPR043545">
    <property type="entry name" value="GRIP1/2"/>
</dbReference>
<dbReference type="CDD" id="cd06683">
    <property type="entry name" value="PDZ6_GRIP1-2-like"/>
    <property type="match status" value="1"/>
</dbReference>
<evidence type="ECO:0000256" key="4">
    <source>
        <dbReference type="SAM" id="MobiDB-lite"/>
    </source>
</evidence>
<feature type="region of interest" description="Disordered" evidence="4">
    <location>
        <begin position="417"/>
        <end position="446"/>
    </location>
</feature>
<evidence type="ECO:0000313" key="7">
    <source>
        <dbReference type="Proteomes" id="UP000472264"/>
    </source>
</evidence>
<dbReference type="FunFam" id="2.30.42.10:FF:000025">
    <property type="entry name" value="Glutamate receptor interacting protein 1"/>
    <property type="match status" value="1"/>
</dbReference>
<feature type="domain" description="PDZ" evidence="5">
    <location>
        <begin position="166"/>
        <end position="249"/>
    </location>
</feature>
<dbReference type="FunFam" id="2.30.42.10:FF:000022">
    <property type="entry name" value="Glutamate receptor interacting protein 1"/>
    <property type="match status" value="1"/>
</dbReference>
<organism evidence="6 7">
    <name type="scientific">Echeneis naucrates</name>
    <name type="common">Live sharksucker</name>
    <dbReference type="NCBI Taxonomy" id="173247"/>
    <lineage>
        <taxon>Eukaryota</taxon>
        <taxon>Metazoa</taxon>
        <taxon>Chordata</taxon>
        <taxon>Craniata</taxon>
        <taxon>Vertebrata</taxon>
        <taxon>Euteleostomi</taxon>
        <taxon>Actinopterygii</taxon>
        <taxon>Neopterygii</taxon>
        <taxon>Teleostei</taxon>
        <taxon>Neoteleostei</taxon>
        <taxon>Acanthomorphata</taxon>
        <taxon>Carangaria</taxon>
        <taxon>Carangiformes</taxon>
        <taxon>Echeneidae</taxon>
        <taxon>Echeneis</taxon>
    </lineage>
</organism>
<dbReference type="Pfam" id="PF00595">
    <property type="entry name" value="PDZ"/>
    <property type="match status" value="3"/>
</dbReference>
<accession>A0A665SZE0</accession>
<dbReference type="Pfam" id="PF17820">
    <property type="entry name" value="PDZ_6"/>
    <property type="match status" value="1"/>
</dbReference>
<dbReference type="GO" id="GO:0098887">
    <property type="term" value="P:neurotransmitter receptor transport, endosome to postsynaptic membrane"/>
    <property type="evidence" value="ECO:0007669"/>
    <property type="project" value="TreeGrafter"/>
</dbReference>
<dbReference type="InterPro" id="IPR001478">
    <property type="entry name" value="PDZ"/>
</dbReference>
<reference evidence="6" key="1">
    <citation type="submission" date="2021-04" db="EMBL/GenBank/DDBJ databases">
        <authorList>
            <consortium name="Wellcome Sanger Institute Data Sharing"/>
        </authorList>
    </citation>
    <scope>NUCLEOTIDE SEQUENCE [LARGE SCALE GENOMIC DNA]</scope>
</reference>